<keyword evidence="2" id="KW-0812">Transmembrane</keyword>
<feature type="transmembrane region" description="Helical" evidence="2">
    <location>
        <begin position="86"/>
        <end position="104"/>
    </location>
</feature>
<protein>
    <submittedName>
        <fullName evidence="4">PQQ-binding-like beta-propeller repeat protein</fullName>
    </submittedName>
</protein>
<evidence type="ECO:0000313" key="4">
    <source>
        <dbReference type="EMBL" id="MDT0267609.1"/>
    </source>
</evidence>
<feature type="transmembrane region" description="Helical" evidence="2">
    <location>
        <begin position="214"/>
        <end position="232"/>
    </location>
</feature>
<feature type="transmembrane region" description="Helical" evidence="2">
    <location>
        <begin position="12"/>
        <end position="35"/>
    </location>
</feature>
<feature type="transmembrane region" description="Helical" evidence="2">
    <location>
        <begin position="119"/>
        <end position="139"/>
    </location>
</feature>
<feature type="transmembrane region" description="Helical" evidence="2">
    <location>
        <begin position="244"/>
        <end position="266"/>
    </location>
</feature>
<gene>
    <name evidence="4" type="ORF">RM844_15075</name>
</gene>
<feature type="transmembrane region" description="Helical" evidence="2">
    <location>
        <begin position="47"/>
        <end position="65"/>
    </location>
</feature>
<feature type="region of interest" description="Disordered" evidence="1">
    <location>
        <begin position="142"/>
        <end position="213"/>
    </location>
</feature>
<dbReference type="InterPro" id="IPR002372">
    <property type="entry name" value="PQQ_rpt_dom"/>
</dbReference>
<dbReference type="Pfam" id="PF13360">
    <property type="entry name" value="PQQ_2"/>
    <property type="match status" value="1"/>
</dbReference>
<organism evidence="4 5">
    <name type="scientific">Streptomyces chisholmiae</name>
    <dbReference type="NCBI Taxonomy" id="3075540"/>
    <lineage>
        <taxon>Bacteria</taxon>
        <taxon>Bacillati</taxon>
        <taxon>Actinomycetota</taxon>
        <taxon>Actinomycetes</taxon>
        <taxon>Kitasatosporales</taxon>
        <taxon>Streptomycetaceae</taxon>
        <taxon>Streptomyces</taxon>
    </lineage>
</organism>
<comment type="caution">
    <text evidence="4">The sequence shown here is derived from an EMBL/GenBank/DDBJ whole genome shotgun (WGS) entry which is preliminary data.</text>
</comment>
<dbReference type="InterPro" id="IPR011047">
    <property type="entry name" value="Quinoprotein_ADH-like_sf"/>
</dbReference>
<keyword evidence="2" id="KW-1133">Transmembrane helix</keyword>
<reference evidence="5" key="1">
    <citation type="submission" date="2023-07" db="EMBL/GenBank/DDBJ databases">
        <title>30 novel species of actinomycetes from the DSMZ collection.</title>
        <authorList>
            <person name="Nouioui I."/>
        </authorList>
    </citation>
    <scope>NUCLEOTIDE SEQUENCE [LARGE SCALE GENOMIC DNA]</scope>
    <source>
        <strain evidence="5">DSM 44915</strain>
    </source>
</reference>
<dbReference type="SUPFAM" id="SSF50998">
    <property type="entry name" value="Quinoprotein alcohol dehydrogenase-like"/>
    <property type="match status" value="1"/>
</dbReference>
<keyword evidence="5" id="KW-1185">Reference proteome</keyword>
<feature type="transmembrane region" description="Helical" evidence="2">
    <location>
        <begin position="278"/>
        <end position="300"/>
    </location>
</feature>
<evidence type="ECO:0000256" key="2">
    <source>
        <dbReference type="SAM" id="Phobius"/>
    </source>
</evidence>
<accession>A0ABU2JSA6</accession>
<feature type="domain" description="Pyrrolo-quinoline quinone repeat" evidence="3">
    <location>
        <begin position="498"/>
        <end position="682"/>
    </location>
</feature>
<keyword evidence="2" id="KW-0472">Membrane</keyword>
<sequence length="715" mass="75766">MRNDTGRTPLWRLLLAGTNGLLLGLVPFSIALDMLVESVHEVPQDSWTDWGAGVLLVLILSLLTFGSAERNVGLPPRGARGPVQRGWLVGGALGVLAACAVWWGNDWLHPRLTGWDDGLLALVALALVTAWGLTLVGLARPEPRRPAAPRPAAVPLAKPAEPTKPTAPTKLAEATEATASTKCPTQPAPSGSTTRPVSPRPSSRPPRRPSPRRQFWGTAALAVLAPVAYPLFARYSQDGAGVPAWLALPVFLAAFPVALATVLMLLVRTSVVSARRKLALLGGWAVLGPTSWLLSGALAVGDPIRPVWAVETAPGPADGAGVTAGAWALEGTLVRLTSGELTAHAVTDGATRWAWRPPDGRRFCAAAEHPAPGVLLLALRAPDAARCDTAVALDPADGQPLWSAGFAGGDSFRTDTTAAAPAPGDEAPPTGQLALAGPAAVLSEPAAGFRGLTTADGTELWTAEAADGCAPVGVAGEGDRLATVEFCVEDPEIGRHVVVSRRDPADGTELSRHPLPHGSLPGDLDVVSVEPLLVHSAATLYRVPETAERPVELAVETQGLTLRHQLAPGAFSAVPLRGTTVVDDLLVVRHWQDSDRYPVRTRHGERWHTRARLAGYSLRDGTEVWRSADFDGEVVGLTRQDGRITVLNQRTAPTDRTELSSFDPRTGERVWRGRLHPTQERMEAQLLAALPPDDGWLLLHQGTPSAERPVLQRVR</sequence>
<evidence type="ECO:0000256" key="1">
    <source>
        <dbReference type="SAM" id="MobiDB-lite"/>
    </source>
</evidence>
<proteinExistence type="predicted"/>
<name>A0ABU2JSA6_9ACTN</name>
<evidence type="ECO:0000313" key="5">
    <source>
        <dbReference type="Proteomes" id="UP001183410"/>
    </source>
</evidence>
<feature type="compositionally biased region" description="Low complexity" evidence="1">
    <location>
        <begin position="150"/>
        <end position="179"/>
    </location>
</feature>
<dbReference type="EMBL" id="JAVREO010000008">
    <property type="protein sequence ID" value="MDT0267609.1"/>
    <property type="molecule type" value="Genomic_DNA"/>
</dbReference>
<dbReference type="Proteomes" id="UP001183410">
    <property type="component" value="Unassembled WGS sequence"/>
</dbReference>
<evidence type="ECO:0000259" key="3">
    <source>
        <dbReference type="Pfam" id="PF13360"/>
    </source>
</evidence>
<dbReference type="RefSeq" id="WP_311667694.1">
    <property type="nucleotide sequence ID" value="NZ_JAVREO010000008.1"/>
</dbReference>